<dbReference type="PROSITE" id="PS50158">
    <property type="entry name" value="ZF_CCHC"/>
    <property type="match status" value="1"/>
</dbReference>
<feature type="compositionally biased region" description="Basic and acidic residues" evidence="2">
    <location>
        <begin position="60"/>
        <end position="77"/>
    </location>
</feature>
<evidence type="ECO:0000256" key="1">
    <source>
        <dbReference type="PROSITE-ProRule" id="PRU00047"/>
    </source>
</evidence>
<feature type="region of interest" description="Disordered" evidence="2">
    <location>
        <begin position="58"/>
        <end position="89"/>
    </location>
</feature>
<dbReference type="EMBL" id="NMUH01000401">
    <property type="protein sequence ID" value="MQL78464.1"/>
    <property type="molecule type" value="Genomic_DNA"/>
</dbReference>
<evidence type="ECO:0000313" key="4">
    <source>
        <dbReference type="EMBL" id="MQL78464.1"/>
    </source>
</evidence>
<dbReference type="Proteomes" id="UP000652761">
    <property type="component" value="Unassembled WGS sequence"/>
</dbReference>
<dbReference type="GO" id="GO:0008270">
    <property type="term" value="F:zinc ion binding"/>
    <property type="evidence" value="ECO:0007669"/>
    <property type="project" value="UniProtKB-KW"/>
</dbReference>
<keyword evidence="1" id="KW-0863">Zinc-finger</keyword>
<dbReference type="AlphaFoldDB" id="A0A843U9H7"/>
<dbReference type="GO" id="GO:0003676">
    <property type="term" value="F:nucleic acid binding"/>
    <property type="evidence" value="ECO:0007669"/>
    <property type="project" value="InterPro"/>
</dbReference>
<keyword evidence="5" id="KW-1185">Reference proteome</keyword>
<evidence type="ECO:0000313" key="5">
    <source>
        <dbReference type="Proteomes" id="UP000652761"/>
    </source>
</evidence>
<organism evidence="4 5">
    <name type="scientific">Colocasia esculenta</name>
    <name type="common">Wild taro</name>
    <name type="synonym">Arum esculentum</name>
    <dbReference type="NCBI Taxonomy" id="4460"/>
    <lineage>
        <taxon>Eukaryota</taxon>
        <taxon>Viridiplantae</taxon>
        <taxon>Streptophyta</taxon>
        <taxon>Embryophyta</taxon>
        <taxon>Tracheophyta</taxon>
        <taxon>Spermatophyta</taxon>
        <taxon>Magnoliopsida</taxon>
        <taxon>Liliopsida</taxon>
        <taxon>Araceae</taxon>
        <taxon>Aroideae</taxon>
        <taxon>Colocasieae</taxon>
        <taxon>Colocasia</taxon>
    </lineage>
</organism>
<feature type="region of interest" description="Disordered" evidence="2">
    <location>
        <begin position="1"/>
        <end position="23"/>
    </location>
</feature>
<sequence>MGISIIVPDMAGRGRRSAQSRRYEQNRKIKKFVRGLMPSIRARLLELDSRTLEETLGLATERENEVEAHRGKKEEPPKPFQRQNRKMKKLMDAQKSTVASGRGKPECIHCGKRHGGNACWKAEGKCLRCGSKDHRLKECPNLKTKFIPRSASSAAIKEQGLAGDDLGDVIAGETGVATLEEGIAKVDLLEE</sequence>
<protein>
    <recommendedName>
        <fullName evidence="3">CCHC-type domain-containing protein</fullName>
    </recommendedName>
</protein>
<keyword evidence="1" id="KW-0479">Metal-binding</keyword>
<evidence type="ECO:0000259" key="3">
    <source>
        <dbReference type="PROSITE" id="PS50158"/>
    </source>
</evidence>
<reference evidence="4" key="1">
    <citation type="submission" date="2017-07" db="EMBL/GenBank/DDBJ databases">
        <title>Taro Niue Genome Assembly and Annotation.</title>
        <authorList>
            <person name="Atibalentja N."/>
            <person name="Keating K."/>
            <person name="Fields C.J."/>
        </authorList>
    </citation>
    <scope>NUCLEOTIDE SEQUENCE</scope>
    <source>
        <strain evidence="4">Niue_2</strain>
        <tissue evidence="4">Leaf</tissue>
    </source>
</reference>
<dbReference type="OrthoDB" id="2272416at2759"/>
<dbReference type="InterPro" id="IPR001878">
    <property type="entry name" value="Znf_CCHC"/>
</dbReference>
<dbReference type="SMART" id="SM00343">
    <property type="entry name" value="ZnF_C2HC"/>
    <property type="match status" value="1"/>
</dbReference>
<accession>A0A843U9H7</accession>
<feature type="domain" description="CCHC-type" evidence="3">
    <location>
        <begin position="125"/>
        <end position="141"/>
    </location>
</feature>
<keyword evidence="1" id="KW-0862">Zinc</keyword>
<gene>
    <name evidence="4" type="ORF">Taro_010888</name>
</gene>
<dbReference type="Gene3D" id="4.10.60.10">
    <property type="entry name" value="Zinc finger, CCHC-type"/>
    <property type="match status" value="1"/>
</dbReference>
<name>A0A843U9H7_COLES</name>
<proteinExistence type="predicted"/>
<evidence type="ECO:0000256" key="2">
    <source>
        <dbReference type="SAM" id="MobiDB-lite"/>
    </source>
</evidence>
<comment type="caution">
    <text evidence="4">The sequence shown here is derived from an EMBL/GenBank/DDBJ whole genome shotgun (WGS) entry which is preliminary data.</text>
</comment>